<dbReference type="SUPFAM" id="SSF55811">
    <property type="entry name" value="Nudix"/>
    <property type="match status" value="1"/>
</dbReference>
<organism evidence="1 2">
    <name type="scientific">Candidatus Portnoybacteria bacterium CG06_land_8_20_14_3_00_39_12</name>
    <dbReference type="NCBI Taxonomy" id="1974809"/>
    <lineage>
        <taxon>Bacteria</taxon>
        <taxon>Candidatus Portnoyibacteriota</taxon>
    </lineage>
</organism>
<dbReference type="InterPro" id="IPR015797">
    <property type="entry name" value="NUDIX_hydrolase-like_dom_sf"/>
</dbReference>
<evidence type="ECO:0000313" key="1">
    <source>
        <dbReference type="EMBL" id="PIU75120.1"/>
    </source>
</evidence>
<dbReference type="Gene3D" id="3.90.79.10">
    <property type="entry name" value="Nucleoside Triphosphate Pyrophosphohydrolase"/>
    <property type="match status" value="1"/>
</dbReference>
<reference evidence="2" key="1">
    <citation type="submission" date="2017-09" db="EMBL/GenBank/DDBJ databases">
        <title>Depth-based differentiation of microbial function through sediment-hosted aquifers and enrichment of novel symbionts in the deep terrestrial subsurface.</title>
        <authorList>
            <person name="Probst A.J."/>
            <person name="Ladd B."/>
            <person name="Jarett J.K."/>
            <person name="Geller-Mcgrath D.E."/>
            <person name="Sieber C.M.K."/>
            <person name="Emerson J.B."/>
            <person name="Anantharaman K."/>
            <person name="Thomas B.C."/>
            <person name="Malmstrom R."/>
            <person name="Stieglmeier M."/>
            <person name="Klingl A."/>
            <person name="Woyke T."/>
            <person name="Ryan C.M."/>
            <person name="Banfield J.F."/>
        </authorList>
    </citation>
    <scope>NUCLEOTIDE SEQUENCE [LARGE SCALE GENOMIC DNA]</scope>
</reference>
<gene>
    <name evidence="1" type="ORF">COS76_02550</name>
</gene>
<evidence type="ECO:0008006" key="3">
    <source>
        <dbReference type="Google" id="ProtNLM"/>
    </source>
</evidence>
<dbReference type="EMBL" id="PEVY01000052">
    <property type="protein sequence ID" value="PIU75120.1"/>
    <property type="molecule type" value="Genomic_DNA"/>
</dbReference>
<name>A0A2M7AWV5_9BACT</name>
<accession>A0A2M7AWV5</accession>
<dbReference type="Proteomes" id="UP000228775">
    <property type="component" value="Unassembled WGS sequence"/>
</dbReference>
<sequence length="133" mass="15682">MIWIKFLKKCAIIAEAELEEETGLKIVRKKLIFYGKKENFCWRIGGNRHFWSIYKVFKFSGELNPSPDETKQAGWYGHDQLLMLARRTKDYLAGKTGDEEWEKSPGLEPVWYELLQELDIIWPSTIDNKRPEG</sequence>
<evidence type="ECO:0000313" key="2">
    <source>
        <dbReference type="Proteomes" id="UP000228775"/>
    </source>
</evidence>
<comment type="caution">
    <text evidence="1">The sequence shown here is derived from an EMBL/GenBank/DDBJ whole genome shotgun (WGS) entry which is preliminary data.</text>
</comment>
<protein>
    <recommendedName>
        <fullName evidence="3">Nudix hydrolase domain-containing protein</fullName>
    </recommendedName>
</protein>
<proteinExistence type="predicted"/>
<dbReference type="AlphaFoldDB" id="A0A2M7AWV5"/>